<reference evidence="2 3" key="1">
    <citation type="submission" date="2018-06" db="EMBL/GenBank/DDBJ databases">
        <title>Actinomadura craniellae sp. nov. isolated from marine sponge Craniella sp.</title>
        <authorList>
            <person name="Li L."/>
            <person name="Xu Q.H."/>
            <person name="Lin H.W."/>
            <person name="Lu Y.H."/>
        </authorList>
    </citation>
    <scope>NUCLEOTIDE SEQUENCE [LARGE SCALE GENOMIC DNA]</scope>
    <source>
        <strain evidence="2 3">LHW63021</strain>
    </source>
</reference>
<comment type="caution">
    <text evidence="2">The sequence shown here is derived from an EMBL/GenBank/DDBJ whole genome shotgun (WGS) entry which is preliminary data.</text>
</comment>
<name>A0A365H9R0_9ACTN</name>
<accession>A0A365H9R0</accession>
<evidence type="ECO:0000313" key="3">
    <source>
        <dbReference type="Proteomes" id="UP000251891"/>
    </source>
</evidence>
<feature type="chain" id="PRO_5016826817" evidence="1">
    <location>
        <begin position="26"/>
        <end position="73"/>
    </location>
</feature>
<evidence type="ECO:0000256" key="1">
    <source>
        <dbReference type="SAM" id="SignalP"/>
    </source>
</evidence>
<keyword evidence="3" id="KW-1185">Reference proteome</keyword>
<gene>
    <name evidence="2" type="ORF">DPM19_09000</name>
</gene>
<dbReference type="Proteomes" id="UP000251891">
    <property type="component" value="Unassembled WGS sequence"/>
</dbReference>
<organism evidence="2 3">
    <name type="scientific">Actinomadura craniellae</name>
    <dbReference type="NCBI Taxonomy" id="2231787"/>
    <lineage>
        <taxon>Bacteria</taxon>
        <taxon>Bacillati</taxon>
        <taxon>Actinomycetota</taxon>
        <taxon>Actinomycetes</taxon>
        <taxon>Streptosporangiales</taxon>
        <taxon>Thermomonosporaceae</taxon>
        <taxon>Actinomadura</taxon>
    </lineage>
</organism>
<dbReference type="EMBL" id="QLYX01000003">
    <property type="protein sequence ID" value="RAY15884.1"/>
    <property type="molecule type" value="Genomic_DNA"/>
</dbReference>
<dbReference type="AlphaFoldDB" id="A0A365H9R0"/>
<sequence length="73" mass="7235">MFAKLIATAVLALAAVGGLTGTASADIETTGRGSRVLSNALVIAPVSVPTNACANNIHSTGRCHGDSEVEVAD</sequence>
<feature type="signal peptide" evidence="1">
    <location>
        <begin position="1"/>
        <end position="25"/>
    </location>
</feature>
<evidence type="ECO:0000313" key="2">
    <source>
        <dbReference type="EMBL" id="RAY15884.1"/>
    </source>
</evidence>
<keyword evidence="1" id="KW-0732">Signal</keyword>
<protein>
    <submittedName>
        <fullName evidence="2">Chaplin</fullName>
    </submittedName>
</protein>
<proteinExistence type="predicted"/>
<dbReference type="RefSeq" id="WP_111864687.1">
    <property type="nucleotide sequence ID" value="NZ_QLYX01000003.1"/>
</dbReference>